<gene>
    <name evidence="2" type="ORF">PHISCL_07015</name>
</gene>
<dbReference type="PANTHER" id="PTHR36414:SF1">
    <property type="entry name" value="PROTEIN SUR7"/>
    <property type="match status" value="1"/>
</dbReference>
<dbReference type="AlphaFoldDB" id="A0A3A2ZBV3"/>
<sequence length="244" mass="27119">MALGRAMFGFLGLFFIAGAILLIILTLLGGVTNTNPENIIFFLEANTGNIPGAPAVSRWTFWNVCAMDANQKSLCGPSHPDYPFDPPSHRTFNTTVNVPPEFVGSNHYFLTSRFMFPFIIIGLFFAVLALFMGLLALCTRIGGVISAIFAWISFVFQTITTCLMTAVYVQGRNNFNRNGQRAHLGAKAFAFMWTALTCLFLGSIFYLVAGLVGRKREGYIGREQRRRGFFKNERSASTHEHSES</sequence>
<keyword evidence="1" id="KW-0472">Membrane</keyword>
<keyword evidence="1" id="KW-1133">Transmembrane helix</keyword>
<dbReference type="GO" id="GO:0005886">
    <property type="term" value="C:plasma membrane"/>
    <property type="evidence" value="ECO:0007669"/>
    <property type="project" value="InterPro"/>
</dbReference>
<keyword evidence="3" id="KW-1185">Reference proteome</keyword>
<evidence type="ECO:0000256" key="1">
    <source>
        <dbReference type="SAM" id="Phobius"/>
    </source>
</evidence>
<feature type="transmembrane region" description="Helical" evidence="1">
    <location>
        <begin position="114"/>
        <end position="137"/>
    </location>
</feature>
<evidence type="ECO:0000313" key="2">
    <source>
        <dbReference type="EMBL" id="RJE20649.1"/>
    </source>
</evidence>
<dbReference type="GO" id="GO:0031505">
    <property type="term" value="P:fungal-type cell wall organization"/>
    <property type="evidence" value="ECO:0007669"/>
    <property type="project" value="TreeGrafter"/>
</dbReference>
<dbReference type="OrthoDB" id="5419460at2759"/>
<reference evidence="3" key="1">
    <citation type="submission" date="2017-02" db="EMBL/GenBank/DDBJ databases">
        <authorList>
            <person name="Tafer H."/>
            <person name="Lopandic K."/>
        </authorList>
    </citation>
    <scope>NUCLEOTIDE SEQUENCE [LARGE SCALE GENOMIC DNA]</scope>
    <source>
        <strain evidence="3">CBS 366.77</strain>
    </source>
</reference>
<dbReference type="STRING" id="2070753.A0A3A2ZBV3"/>
<dbReference type="EMBL" id="MVGC01000288">
    <property type="protein sequence ID" value="RJE20649.1"/>
    <property type="molecule type" value="Genomic_DNA"/>
</dbReference>
<feature type="transmembrane region" description="Helical" evidence="1">
    <location>
        <begin position="7"/>
        <end position="28"/>
    </location>
</feature>
<keyword evidence="1" id="KW-0812">Transmembrane</keyword>
<organism evidence="2 3">
    <name type="scientific">Aspergillus sclerotialis</name>
    <dbReference type="NCBI Taxonomy" id="2070753"/>
    <lineage>
        <taxon>Eukaryota</taxon>
        <taxon>Fungi</taxon>
        <taxon>Dikarya</taxon>
        <taxon>Ascomycota</taxon>
        <taxon>Pezizomycotina</taxon>
        <taxon>Eurotiomycetes</taxon>
        <taxon>Eurotiomycetidae</taxon>
        <taxon>Eurotiales</taxon>
        <taxon>Aspergillaceae</taxon>
        <taxon>Aspergillus</taxon>
        <taxon>Aspergillus subgen. Polypaecilum</taxon>
    </lineage>
</organism>
<dbReference type="GO" id="GO:0045121">
    <property type="term" value="C:membrane raft"/>
    <property type="evidence" value="ECO:0007669"/>
    <property type="project" value="TreeGrafter"/>
</dbReference>
<name>A0A3A2ZBV3_9EURO</name>
<dbReference type="Gene3D" id="1.20.140.150">
    <property type="match status" value="1"/>
</dbReference>
<feature type="transmembrane region" description="Helical" evidence="1">
    <location>
        <begin position="144"/>
        <end position="169"/>
    </location>
</feature>
<dbReference type="PANTHER" id="PTHR36414">
    <property type="entry name" value="PROTEIN SUR7"/>
    <property type="match status" value="1"/>
</dbReference>
<dbReference type="GO" id="GO:0032185">
    <property type="term" value="P:septin cytoskeleton organization"/>
    <property type="evidence" value="ECO:0007669"/>
    <property type="project" value="TreeGrafter"/>
</dbReference>
<feature type="transmembrane region" description="Helical" evidence="1">
    <location>
        <begin position="189"/>
        <end position="212"/>
    </location>
</feature>
<dbReference type="GO" id="GO:0030866">
    <property type="term" value="P:cortical actin cytoskeleton organization"/>
    <property type="evidence" value="ECO:0007669"/>
    <property type="project" value="TreeGrafter"/>
</dbReference>
<evidence type="ECO:0000313" key="3">
    <source>
        <dbReference type="Proteomes" id="UP000266188"/>
    </source>
</evidence>
<dbReference type="Proteomes" id="UP000266188">
    <property type="component" value="Unassembled WGS sequence"/>
</dbReference>
<comment type="caution">
    <text evidence="2">The sequence shown here is derived from an EMBL/GenBank/DDBJ whole genome shotgun (WGS) entry which is preliminary data.</text>
</comment>
<dbReference type="Pfam" id="PF06687">
    <property type="entry name" value="SUR7"/>
    <property type="match status" value="1"/>
</dbReference>
<protein>
    <submittedName>
        <fullName evidence="2">Cortical patch protein</fullName>
    </submittedName>
</protein>
<proteinExistence type="predicted"/>
<dbReference type="GO" id="GO:0006897">
    <property type="term" value="P:endocytosis"/>
    <property type="evidence" value="ECO:0007669"/>
    <property type="project" value="TreeGrafter"/>
</dbReference>
<dbReference type="InterPro" id="IPR009571">
    <property type="entry name" value="SUR7/Rim9-like_fungi"/>
</dbReference>
<accession>A0A3A2ZBV3</accession>
<dbReference type="GO" id="GO:0005938">
    <property type="term" value="C:cell cortex"/>
    <property type="evidence" value="ECO:0007669"/>
    <property type="project" value="TreeGrafter"/>
</dbReference>